<name>A0A0R0C0U1_9GAMM</name>
<proteinExistence type="predicted"/>
<reference evidence="1 2" key="1">
    <citation type="submission" date="2015-05" db="EMBL/GenBank/DDBJ databases">
        <title>Genome sequencing and analysis of members of genus Stenotrophomonas.</title>
        <authorList>
            <person name="Patil P.P."/>
            <person name="Midha S."/>
            <person name="Patil P.B."/>
        </authorList>
    </citation>
    <scope>NUCLEOTIDE SEQUENCE [LARGE SCALE GENOMIC DNA]</scope>
    <source>
        <strain evidence="1 2">DSM 18929</strain>
    </source>
</reference>
<comment type="caution">
    <text evidence="1">The sequence shown here is derived from an EMBL/GenBank/DDBJ whole genome shotgun (WGS) entry which is preliminary data.</text>
</comment>
<sequence>MDFSQLLGSEDELQRLLLNSIQSAQPRALGDWGSEVSLPAHDLEGDVIMPFAWQAGWEKLAGAVDNGVGNLIHFQHAVTDALEAAIQDESQEWVLYSGGMSNLWGSAEALGRAQALLAIGMLEAAPPALVLGGDVLRSCGWINAFEKLCLVSDRPASLEQTGRARSAEGLRSRVEWRDGEVNEYLYHD</sequence>
<dbReference type="AlphaFoldDB" id="A0A0R0C0U1"/>
<dbReference type="EMBL" id="LDJI01000026">
    <property type="protein sequence ID" value="KRG62998.1"/>
    <property type="molecule type" value="Genomic_DNA"/>
</dbReference>
<evidence type="ECO:0000313" key="2">
    <source>
        <dbReference type="Proteomes" id="UP000050864"/>
    </source>
</evidence>
<dbReference type="Proteomes" id="UP000050864">
    <property type="component" value="Unassembled WGS sequence"/>
</dbReference>
<gene>
    <name evidence="1" type="ORF">ABB26_13450</name>
</gene>
<dbReference type="RefSeq" id="WP_152982679.1">
    <property type="nucleotide sequence ID" value="NZ_LDJI01000026.1"/>
</dbReference>
<keyword evidence="2" id="KW-1185">Reference proteome</keyword>
<dbReference type="PATRIC" id="fig|405444.3.peg.1790"/>
<accession>A0A0R0C0U1</accession>
<evidence type="ECO:0000313" key="1">
    <source>
        <dbReference type="EMBL" id="KRG62998.1"/>
    </source>
</evidence>
<protein>
    <submittedName>
        <fullName evidence="1">Uncharacterized protein</fullName>
    </submittedName>
</protein>
<organism evidence="1 2">
    <name type="scientific">Stenotrophomonas humi</name>
    <dbReference type="NCBI Taxonomy" id="405444"/>
    <lineage>
        <taxon>Bacteria</taxon>
        <taxon>Pseudomonadati</taxon>
        <taxon>Pseudomonadota</taxon>
        <taxon>Gammaproteobacteria</taxon>
        <taxon>Lysobacterales</taxon>
        <taxon>Lysobacteraceae</taxon>
        <taxon>Stenotrophomonas</taxon>
    </lineage>
</organism>
<dbReference type="OrthoDB" id="3348156at2"/>